<proteinExistence type="predicted"/>
<sequence>DAHFIIKEIATAMISEKLRFIDSFKFLSTNLNKLASYFDKDKLKIVHSEFFYPLGEYRLVLENVLMLLADIFENFRNSCVPDFTWDAMLKHMRVKFELLTDIDMIVFIQRSIRGDFSQYSSKYVQANNKYMMYYDVNNLYGWAMCQPLLYAEFRWSKMLRMRCFDVSAITPDSSIDYILEVDLEYSQHLHTFDKTMENVRNHVDVKLIKLIKWDGSSTSSIYVGICILDIDYEDAISLDSTRAMYPHNVYDTLLRIKKIVRVDGKKDTKKVKGIKNNVVARTITFNDYTRCLNEEINMTRHQSCITISESKIALNPYNDKRYIVPHSMEDRENIGGYLVIYMYYM</sequence>
<dbReference type="EMBL" id="KQ976472">
    <property type="protein sequence ID" value="KYM84011.1"/>
    <property type="molecule type" value="Genomic_DNA"/>
</dbReference>
<organism evidence="1 2">
    <name type="scientific">Atta colombica</name>
    <dbReference type="NCBI Taxonomy" id="520822"/>
    <lineage>
        <taxon>Eukaryota</taxon>
        <taxon>Metazoa</taxon>
        <taxon>Ecdysozoa</taxon>
        <taxon>Arthropoda</taxon>
        <taxon>Hexapoda</taxon>
        <taxon>Insecta</taxon>
        <taxon>Pterygota</taxon>
        <taxon>Neoptera</taxon>
        <taxon>Endopterygota</taxon>
        <taxon>Hymenoptera</taxon>
        <taxon>Apocrita</taxon>
        <taxon>Aculeata</taxon>
        <taxon>Formicoidea</taxon>
        <taxon>Formicidae</taxon>
        <taxon>Myrmicinae</taxon>
        <taxon>Atta</taxon>
    </lineage>
</organism>
<name>A0A151I402_9HYME</name>
<dbReference type="InterPro" id="IPR043502">
    <property type="entry name" value="DNA/RNA_pol_sf"/>
</dbReference>
<dbReference type="STRING" id="520822.A0A151I402"/>
<protein>
    <recommendedName>
        <fullName evidence="3">DNA-directed DNA polymerase</fullName>
    </recommendedName>
</protein>
<gene>
    <name evidence="1" type="ORF">ALC53_05630</name>
</gene>
<evidence type="ECO:0000313" key="2">
    <source>
        <dbReference type="Proteomes" id="UP000078540"/>
    </source>
</evidence>
<dbReference type="Proteomes" id="UP000078540">
    <property type="component" value="Unassembled WGS sequence"/>
</dbReference>
<dbReference type="PANTHER" id="PTHR31511:SF12">
    <property type="entry name" value="RHO TERMINATION FACTOR N-TERMINAL DOMAIN-CONTAINING PROTEIN"/>
    <property type="match status" value="1"/>
</dbReference>
<feature type="non-terminal residue" evidence="1">
    <location>
        <position position="1"/>
    </location>
</feature>
<accession>A0A151I402</accession>
<dbReference type="GO" id="GO:0071897">
    <property type="term" value="P:DNA biosynthetic process"/>
    <property type="evidence" value="ECO:0007669"/>
    <property type="project" value="UniProtKB-ARBA"/>
</dbReference>
<evidence type="ECO:0000313" key="1">
    <source>
        <dbReference type="EMBL" id="KYM84011.1"/>
    </source>
</evidence>
<reference evidence="1 2" key="1">
    <citation type="submission" date="2015-09" db="EMBL/GenBank/DDBJ databases">
        <title>Atta colombica WGS genome.</title>
        <authorList>
            <person name="Nygaard S."/>
            <person name="Hu H."/>
            <person name="Boomsma J."/>
            <person name="Zhang G."/>
        </authorList>
    </citation>
    <scope>NUCLEOTIDE SEQUENCE [LARGE SCALE GENOMIC DNA]</scope>
    <source>
        <strain evidence="1">Treedump-2</strain>
        <tissue evidence="1">Whole body</tissue>
    </source>
</reference>
<keyword evidence="2" id="KW-1185">Reference proteome</keyword>
<dbReference type="AlphaFoldDB" id="A0A151I402"/>
<evidence type="ECO:0008006" key="3">
    <source>
        <dbReference type="Google" id="ProtNLM"/>
    </source>
</evidence>
<dbReference type="PANTHER" id="PTHR31511">
    <property type="entry name" value="PROTEIN CBG23764"/>
    <property type="match status" value="1"/>
</dbReference>
<dbReference type="SUPFAM" id="SSF56672">
    <property type="entry name" value="DNA/RNA polymerases"/>
    <property type="match status" value="1"/>
</dbReference>